<dbReference type="InterPro" id="IPR036804">
    <property type="entry name" value="CheR_N_sf"/>
</dbReference>
<dbReference type="PANTHER" id="PTHR24422">
    <property type="entry name" value="CHEMOTAXIS PROTEIN METHYLTRANSFERASE"/>
    <property type="match status" value="1"/>
</dbReference>
<feature type="domain" description="CheR-type methyltransferase" evidence="6">
    <location>
        <begin position="1"/>
        <end position="255"/>
    </location>
</feature>
<dbReference type="EMBL" id="MAPZ01000009">
    <property type="protein sequence ID" value="OBY12181.1"/>
    <property type="molecule type" value="Genomic_DNA"/>
</dbReference>
<dbReference type="PANTHER" id="PTHR24422:SF19">
    <property type="entry name" value="CHEMOTAXIS PROTEIN METHYLTRANSFERASE"/>
    <property type="match status" value="1"/>
</dbReference>
<dbReference type="RefSeq" id="WP_027099484.1">
    <property type="nucleotide sequence ID" value="NZ_JADMZL010000003.1"/>
</dbReference>
<dbReference type="Gene3D" id="3.40.50.150">
    <property type="entry name" value="Vaccinia Virus protein VP39"/>
    <property type="match status" value="1"/>
</dbReference>
<protein>
    <recommendedName>
        <fullName evidence="2">protein-glutamate O-methyltransferase</fullName>
        <ecNumber evidence="2">2.1.1.80</ecNumber>
    </recommendedName>
</protein>
<dbReference type="InterPro" id="IPR000780">
    <property type="entry name" value="CheR_MeTrfase"/>
</dbReference>
<evidence type="ECO:0000256" key="1">
    <source>
        <dbReference type="ARBA" id="ARBA00001541"/>
    </source>
</evidence>
<dbReference type="InterPro" id="IPR050903">
    <property type="entry name" value="Bact_Chemotaxis_MeTrfase"/>
</dbReference>
<dbReference type="OrthoDB" id="9816309at2"/>
<dbReference type="Proteomes" id="UP000092714">
    <property type="component" value="Unassembled WGS sequence"/>
</dbReference>
<dbReference type="GeneID" id="42777331"/>
<evidence type="ECO:0000256" key="4">
    <source>
        <dbReference type="ARBA" id="ARBA00022679"/>
    </source>
</evidence>
<dbReference type="PROSITE" id="PS50123">
    <property type="entry name" value="CHER"/>
    <property type="match status" value="1"/>
</dbReference>
<dbReference type="Gene3D" id="1.10.155.10">
    <property type="entry name" value="Chemotaxis receptor methyltransferase CheR, N-terminal domain"/>
    <property type="match status" value="1"/>
</dbReference>
<dbReference type="GO" id="GO:0032259">
    <property type="term" value="P:methylation"/>
    <property type="evidence" value="ECO:0007669"/>
    <property type="project" value="UniProtKB-KW"/>
</dbReference>
<proteinExistence type="predicted"/>
<evidence type="ECO:0000313" key="7">
    <source>
        <dbReference type="EMBL" id="OBY12181.1"/>
    </source>
</evidence>
<accession>A0A1B8RTM3</accession>
<dbReference type="Pfam" id="PF03705">
    <property type="entry name" value="CheR_N"/>
    <property type="match status" value="1"/>
</dbReference>
<sequence length="255" mass="29710">MEFNDFHKWVHREYGMNLSAYKSEQLNRRISSLMGRLDISSLEEYRKIIVSDSEQRERFFDFITINVTEFFRNPELFKELEQIIKKSLIHKNESLKIWSAACSIGCEPYSLAIMLDKLSVKNNVKIIATDIDRNALAKAEKGVYTLDEIKNVKKEDLDKYFEKIDDNYCVGKNIKSMVTFRKHDLITEKYEGGFDLIVCRNVVIYFKSDAKMEVYSKLAGALNKGGFLFVGGTESIYDYKKVGLERVSTFIYKKL</sequence>
<keyword evidence="3" id="KW-0489">Methyltransferase</keyword>
<dbReference type="AlphaFoldDB" id="A0A1B8RTM3"/>
<dbReference type="SUPFAM" id="SSF47757">
    <property type="entry name" value="Chemotaxis receptor methyltransferase CheR, N-terminal domain"/>
    <property type="match status" value="1"/>
</dbReference>
<dbReference type="GO" id="GO:0008983">
    <property type="term" value="F:protein-glutamate O-methyltransferase activity"/>
    <property type="evidence" value="ECO:0007669"/>
    <property type="project" value="UniProtKB-EC"/>
</dbReference>
<keyword evidence="5" id="KW-0949">S-adenosyl-L-methionine</keyword>
<evidence type="ECO:0000259" key="6">
    <source>
        <dbReference type="PROSITE" id="PS50123"/>
    </source>
</evidence>
<dbReference type="InterPro" id="IPR022642">
    <property type="entry name" value="CheR_C"/>
</dbReference>
<evidence type="ECO:0000256" key="2">
    <source>
        <dbReference type="ARBA" id="ARBA00012534"/>
    </source>
</evidence>
<gene>
    <name evidence="7" type="ORF">CP373A1_00900</name>
</gene>
<name>A0A1B8RTM3_9CLOT</name>
<dbReference type="InterPro" id="IPR022641">
    <property type="entry name" value="CheR_N"/>
</dbReference>
<evidence type="ECO:0000313" key="8">
    <source>
        <dbReference type="Proteomes" id="UP000092714"/>
    </source>
</evidence>
<keyword evidence="4" id="KW-0808">Transferase</keyword>
<dbReference type="InterPro" id="IPR029063">
    <property type="entry name" value="SAM-dependent_MTases_sf"/>
</dbReference>
<dbReference type="eggNOG" id="COG1352">
    <property type="taxonomic scope" value="Bacteria"/>
</dbReference>
<reference evidence="7 8" key="1">
    <citation type="submission" date="2016-06" db="EMBL/GenBank/DDBJ databases">
        <authorList>
            <person name="Kjaerup R.B."/>
            <person name="Dalgaard T.S."/>
            <person name="Juul-Madsen H.R."/>
        </authorList>
    </citation>
    <scope>NUCLEOTIDE SEQUENCE [LARGE SCALE GENOMIC DNA]</scope>
    <source>
        <strain evidence="7 8">373-A1</strain>
    </source>
</reference>
<dbReference type="PRINTS" id="PR00996">
    <property type="entry name" value="CHERMTFRASE"/>
</dbReference>
<dbReference type="SMART" id="SM00138">
    <property type="entry name" value="MeTrc"/>
    <property type="match status" value="1"/>
</dbReference>
<comment type="catalytic activity">
    <reaction evidence="1">
        <text>L-glutamyl-[protein] + S-adenosyl-L-methionine = [protein]-L-glutamate 5-O-methyl ester + S-adenosyl-L-homocysteine</text>
        <dbReference type="Rhea" id="RHEA:24452"/>
        <dbReference type="Rhea" id="RHEA-COMP:10208"/>
        <dbReference type="Rhea" id="RHEA-COMP:10311"/>
        <dbReference type="ChEBI" id="CHEBI:29973"/>
        <dbReference type="ChEBI" id="CHEBI:57856"/>
        <dbReference type="ChEBI" id="CHEBI:59789"/>
        <dbReference type="ChEBI" id="CHEBI:82795"/>
        <dbReference type="EC" id="2.1.1.80"/>
    </reaction>
</comment>
<dbReference type="EC" id="2.1.1.80" evidence="2"/>
<keyword evidence="8" id="KW-1185">Reference proteome</keyword>
<evidence type="ECO:0000256" key="3">
    <source>
        <dbReference type="ARBA" id="ARBA00022603"/>
    </source>
</evidence>
<dbReference type="Pfam" id="PF01739">
    <property type="entry name" value="CheR"/>
    <property type="match status" value="1"/>
</dbReference>
<comment type="caution">
    <text evidence="7">The sequence shown here is derived from an EMBL/GenBank/DDBJ whole genome shotgun (WGS) entry which is preliminary data.</text>
</comment>
<dbReference type="SUPFAM" id="SSF53335">
    <property type="entry name" value="S-adenosyl-L-methionine-dependent methyltransferases"/>
    <property type="match status" value="1"/>
</dbReference>
<organism evidence="7 8">
    <name type="scientific">Clostridium paraputrificum</name>
    <dbReference type="NCBI Taxonomy" id="29363"/>
    <lineage>
        <taxon>Bacteria</taxon>
        <taxon>Bacillati</taxon>
        <taxon>Bacillota</taxon>
        <taxon>Clostridia</taxon>
        <taxon>Eubacteriales</taxon>
        <taxon>Clostridiaceae</taxon>
        <taxon>Clostridium</taxon>
    </lineage>
</organism>
<evidence type="ECO:0000256" key="5">
    <source>
        <dbReference type="ARBA" id="ARBA00022691"/>
    </source>
</evidence>